<evidence type="ECO:0000313" key="2">
    <source>
        <dbReference type="EMBL" id="CAE0254302.1"/>
    </source>
</evidence>
<protein>
    <submittedName>
        <fullName evidence="2">Uncharacterized protein</fullName>
    </submittedName>
</protein>
<evidence type="ECO:0000256" key="1">
    <source>
        <dbReference type="SAM" id="MobiDB-lite"/>
    </source>
</evidence>
<feature type="compositionally biased region" description="Polar residues" evidence="1">
    <location>
        <begin position="10"/>
        <end position="20"/>
    </location>
</feature>
<name>A0A7S3DDT7_9EUKA</name>
<dbReference type="EMBL" id="HBIB01025397">
    <property type="protein sequence ID" value="CAE0254302.1"/>
    <property type="molecule type" value="Transcribed_RNA"/>
</dbReference>
<sequence>MAFKLEPSPAKSSALGSSPRESVGVSVLGSARNYVDEFGVVRKRKVTSREKKREEYLQRQEKAKKAVAVTDVMRSKHTGMPTRVSADADEVEKAIEFEKDAM</sequence>
<proteinExistence type="predicted"/>
<accession>A0A7S3DDT7</accession>
<dbReference type="AlphaFoldDB" id="A0A7S3DDT7"/>
<reference evidence="2" key="1">
    <citation type="submission" date="2021-01" db="EMBL/GenBank/DDBJ databases">
        <authorList>
            <person name="Corre E."/>
            <person name="Pelletier E."/>
            <person name="Niang G."/>
            <person name="Scheremetjew M."/>
            <person name="Finn R."/>
            <person name="Kale V."/>
            <person name="Holt S."/>
            <person name="Cochrane G."/>
            <person name="Meng A."/>
            <person name="Brown T."/>
            <person name="Cohen L."/>
        </authorList>
    </citation>
    <scope>NUCLEOTIDE SEQUENCE</scope>
    <source>
        <strain evidence="2">NIES-2562</strain>
    </source>
</reference>
<gene>
    <name evidence="2" type="ORF">PBIL07802_LOCUS16544</name>
</gene>
<feature type="region of interest" description="Disordered" evidence="1">
    <location>
        <begin position="1"/>
        <end position="22"/>
    </location>
</feature>
<organism evidence="2">
    <name type="scientific">Palpitomonas bilix</name>
    <dbReference type="NCBI Taxonomy" id="652834"/>
    <lineage>
        <taxon>Eukaryota</taxon>
        <taxon>Eukaryota incertae sedis</taxon>
    </lineage>
</organism>